<sequence length="67" mass="6907">MGSGPVKAIMWSLLVVGLVGAGVGISELHVPWTVASLIVASVSGLVLLRIRADAHPELHSDHRMAAG</sequence>
<organism evidence="1 2">
    <name type="scientific">Rhodococcus jostii</name>
    <dbReference type="NCBI Taxonomy" id="132919"/>
    <lineage>
        <taxon>Bacteria</taxon>
        <taxon>Bacillati</taxon>
        <taxon>Actinomycetota</taxon>
        <taxon>Actinomycetes</taxon>
        <taxon>Mycobacteriales</taxon>
        <taxon>Nocardiaceae</taxon>
        <taxon>Rhodococcus</taxon>
    </lineage>
</organism>
<dbReference type="EMBL" id="FNTL01000004">
    <property type="protein sequence ID" value="SED04444.1"/>
    <property type="molecule type" value="Genomic_DNA"/>
</dbReference>
<reference evidence="2" key="1">
    <citation type="submission" date="2016-10" db="EMBL/GenBank/DDBJ databases">
        <authorList>
            <person name="Varghese N."/>
        </authorList>
    </citation>
    <scope>NUCLEOTIDE SEQUENCE [LARGE SCALE GENOMIC DNA]</scope>
    <source>
        <strain evidence="2">DSM 44719</strain>
    </source>
</reference>
<protein>
    <submittedName>
        <fullName evidence="1">Uncharacterized protein</fullName>
    </submittedName>
</protein>
<accession>A0A1H4XI97</accession>
<dbReference type="OrthoDB" id="4480937at2"/>
<proteinExistence type="predicted"/>
<evidence type="ECO:0000313" key="2">
    <source>
        <dbReference type="Proteomes" id="UP000183407"/>
    </source>
</evidence>
<name>A0A1H4XI97_RHOJO</name>
<dbReference type="RefSeq" id="WP_073361046.1">
    <property type="nucleotide sequence ID" value="NZ_FNTL01000004.1"/>
</dbReference>
<dbReference type="AlphaFoldDB" id="A0A1H4XI97"/>
<dbReference type="Proteomes" id="UP000183407">
    <property type="component" value="Unassembled WGS sequence"/>
</dbReference>
<evidence type="ECO:0000313" key="1">
    <source>
        <dbReference type="EMBL" id="SED04444.1"/>
    </source>
</evidence>
<gene>
    <name evidence="1" type="ORF">SAMN04490220_3326</name>
</gene>